<organism evidence="2 3">
    <name type="scientific">Xenorhabdus miraniensis</name>
    <dbReference type="NCBI Taxonomy" id="351674"/>
    <lineage>
        <taxon>Bacteria</taxon>
        <taxon>Pseudomonadati</taxon>
        <taxon>Pseudomonadota</taxon>
        <taxon>Gammaproteobacteria</taxon>
        <taxon>Enterobacterales</taxon>
        <taxon>Morganellaceae</taxon>
        <taxon>Xenorhabdus</taxon>
    </lineage>
</organism>
<gene>
    <name evidence="2" type="ORF">Xmir_03009</name>
</gene>
<dbReference type="Proteomes" id="UP000221980">
    <property type="component" value="Unassembled WGS sequence"/>
</dbReference>
<accession>A0A2D0JMZ8</accession>
<sequence>MEINLSLKINIINVPRFFYIYAREMRNTVSITIYFLVIPHFFTHYLVCIVLVDNGYFLPAAGNESIMF</sequence>
<keyword evidence="1" id="KW-1133">Transmembrane helix</keyword>
<feature type="transmembrane region" description="Helical" evidence="1">
    <location>
        <begin position="31"/>
        <end position="52"/>
    </location>
</feature>
<protein>
    <submittedName>
        <fullName evidence="2">Uncharacterized protein</fullName>
    </submittedName>
</protein>
<name>A0A2D0JMZ8_9GAMM</name>
<keyword evidence="3" id="KW-1185">Reference proteome</keyword>
<keyword evidence="1" id="KW-0472">Membrane</keyword>
<proteinExistence type="predicted"/>
<evidence type="ECO:0000256" key="1">
    <source>
        <dbReference type="SAM" id="Phobius"/>
    </source>
</evidence>
<evidence type="ECO:0000313" key="3">
    <source>
        <dbReference type="Proteomes" id="UP000221980"/>
    </source>
</evidence>
<keyword evidence="1" id="KW-0812">Transmembrane</keyword>
<dbReference type="EMBL" id="NITZ01000016">
    <property type="protein sequence ID" value="PHM47679.1"/>
    <property type="molecule type" value="Genomic_DNA"/>
</dbReference>
<comment type="caution">
    <text evidence="2">The sequence shown here is derived from an EMBL/GenBank/DDBJ whole genome shotgun (WGS) entry which is preliminary data.</text>
</comment>
<dbReference type="AlphaFoldDB" id="A0A2D0JMZ8"/>
<evidence type="ECO:0000313" key="2">
    <source>
        <dbReference type="EMBL" id="PHM47679.1"/>
    </source>
</evidence>
<reference evidence="2 3" key="1">
    <citation type="journal article" date="2017" name="Nat. Microbiol.">
        <title>Natural product diversity associated with the nematode symbionts Photorhabdus and Xenorhabdus.</title>
        <authorList>
            <person name="Tobias N.J."/>
            <person name="Wolff H."/>
            <person name="Djahanschiri B."/>
            <person name="Grundmann F."/>
            <person name="Kronenwerth M."/>
            <person name="Shi Y.M."/>
            <person name="Simonyi S."/>
            <person name="Grun P."/>
            <person name="Shapiro-Ilan D."/>
            <person name="Pidot S.J."/>
            <person name="Stinear T.P."/>
            <person name="Ebersberger I."/>
            <person name="Bode H.B."/>
        </authorList>
    </citation>
    <scope>NUCLEOTIDE SEQUENCE [LARGE SCALE GENOMIC DNA]</scope>
    <source>
        <strain evidence="2 3">DSM 17902</strain>
    </source>
</reference>